<comment type="cofactor">
    <cofactor evidence="2">
        <name>a divalent metal cation</name>
        <dbReference type="ChEBI" id="CHEBI:60240"/>
    </cofactor>
</comment>
<dbReference type="GO" id="GO:0000155">
    <property type="term" value="F:phosphorelay sensor kinase activity"/>
    <property type="evidence" value="ECO:0007669"/>
    <property type="project" value="InterPro"/>
</dbReference>
<evidence type="ECO:0000256" key="5">
    <source>
        <dbReference type="ARBA" id="ARBA00022553"/>
    </source>
</evidence>
<dbReference type="GO" id="GO:0005509">
    <property type="term" value="F:calcium ion binding"/>
    <property type="evidence" value="ECO:0007669"/>
    <property type="project" value="UniProtKB-ARBA"/>
</dbReference>
<dbReference type="Pfam" id="PF02518">
    <property type="entry name" value="HATPase_c"/>
    <property type="match status" value="1"/>
</dbReference>
<dbReference type="EC" id="2.7.13.3" evidence="4"/>
<dbReference type="SMART" id="SM00304">
    <property type="entry name" value="HAMP"/>
    <property type="match status" value="1"/>
</dbReference>
<dbReference type="InterPro" id="IPR003594">
    <property type="entry name" value="HATPase_dom"/>
</dbReference>
<dbReference type="PRINTS" id="PR00344">
    <property type="entry name" value="BCTRLSENSOR"/>
</dbReference>
<name>A0A1L7CUH1_9CORY</name>
<dbReference type="PANTHER" id="PTHR45436:SF5">
    <property type="entry name" value="SENSOR HISTIDINE KINASE TRCS"/>
    <property type="match status" value="1"/>
</dbReference>
<dbReference type="InterPro" id="IPR036890">
    <property type="entry name" value="HATPase_C_sf"/>
</dbReference>
<keyword evidence="7" id="KW-0812">Transmembrane</keyword>
<dbReference type="InterPro" id="IPR004358">
    <property type="entry name" value="Sig_transdc_His_kin-like_C"/>
</dbReference>
<sequence length="454" mass="48717">MSTSVSLRFLILTLIILISGAGLFGSSIAVSQIMRDAVYGRVDEELHDSLGGWANNAEIFHAGGAGARPPSEYVVIKIFQDGSMVTYNEAGGGPDLGQVRLGVGIQTVGSDPGTGDQVRWRTITDSQQGVTTVVAKSLASEDAIMANLNNIQGLISLVALAMMGGLGYVMTTRALRPLSEVKETANAIAAGDHGRRLPKWNTDTEVGQLARSLNTMLERLQASIRESQAKEEQMRRFVGDASHELRTPLTSVRGYAELYRSGAVSDVDMVLGKIDAESKRMSVLVEDLLALTRAEGQKLEMKPVGMLELCLSVASSARAAFPERHIDVDNRIDEVPMVEGDKDRLHQCLLNLVTNGLRHGGDDAEVTLRLREDGPGHLLVQVADDGRGMSAEDAAHIFERFYRADTSRSRASGGSGLGLAITKSLVEKHGGAISVESKEGVGSVFTIRLARLPE</sequence>
<evidence type="ECO:0000256" key="3">
    <source>
        <dbReference type="ARBA" id="ARBA00004236"/>
    </source>
</evidence>
<dbReference type="KEGG" id="cfk:CFRA_10095"/>
<evidence type="ECO:0000256" key="9">
    <source>
        <dbReference type="ARBA" id="ARBA00022989"/>
    </source>
</evidence>
<reference evidence="14 15" key="1">
    <citation type="submission" date="2014-08" db="EMBL/GenBank/DDBJ databases">
        <title>Complete genome sequence of Corynebacterium frankenforstense ST18(T) (=DSM 45800(T)), isolated from raw cow milk.</title>
        <authorList>
            <person name="Ruckert C."/>
            <person name="Albersmeier A."/>
            <person name="Winkler A."/>
            <person name="Lipski A."/>
            <person name="Kalinowski J."/>
        </authorList>
    </citation>
    <scope>NUCLEOTIDE SEQUENCE [LARGE SCALE GENOMIC DNA]</scope>
    <source>
        <strain evidence="14 15">ST18</strain>
    </source>
</reference>
<keyword evidence="6" id="KW-0808">Transferase</keyword>
<keyword evidence="11" id="KW-0472">Membrane</keyword>
<accession>A0A1L7CUH1</accession>
<dbReference type="EMBL" id="CP009247">
    <property type="protein sequence ID" value="APT89526.1"/>
    <property type="molecule type" value="Genomic_DNA"/>
</dbReference>
<dbReference type="STRING" id="1437875.CFRA_10095"/>
<dbReference type="Pfam" id="PF00672">
    <property type="entry name" value="HAMP"/>
    <property type="match status" value="1"/>
</dbReference>
<keyword evidence="8 14" id="KW-0418">Kinase</keyword>
<dbReference type="SUPFAM" id="SSF55874">
    <property type="entry name" value="ATPase domain of HSP90 chaperone/DNA topoisomerase II/histidine kinase"/>
    <property type="match status" value="1"/>
</dbReference>
<keyword evidence="10" id="KW-0902">Two-component regulatory system</keyword>
<evidence type="ECO:0000256" key="11">
    <source>
        <dbReference type="ARBA" id="ARBA00023136"/>
    </source>
</evidence>
<evidence type="ECO:0000256" key="6">
    <source>
        <dbReference type="ARBA" id="ARBA00022679"/>
    </source>
</evidence>
<evidence type="ECO:0000313" key="14">
    <source>
        <dbReference type="EMBL" id="APT89526.1"/>
    </source>
</evidence>
<evidence type="ECO:0000256" key="2">
    <source>
        <dbReference type="ARBA" id="ARBA00001968"/>
    </source>
</evidence>
<feature type="domain" description="Histidine kinase" evidence="12">
    <location>
        <begin position="240"/>
        <end position="453"/>
    </location>
</feature>
<dbReference type="InterPro" id="IPR050428">
    <property type="entry name" value="TCS_sensor_his_kinase"/>
</dbReference>
<dbReference type="Gene3D" id="3.30.565.10">
    <property type="entry name" value="Histidine kinase-like ATPase, C-terminal domain"/>
    <property type="match status" value="1"/>
</dbReference>
<dbReference type="InterPro" id="IPR003661">
    <property type="entry name" value="HisK_dim/P_dom"/>
</dbReference>
<dbReference type="SMART" id="SM00387">
    <property type="entry name" value="HATPase_c"/>
    <property type="match status" value="1"/>
</dbReference>
<dbReference type="CDD" id="cd00075">
    <property type="entry name" value="HATPase"/>
    <property type="match status" value="1"/>
</dbReference>
<keyword evidence="5" id="KW-0597">Phosphoprotein</keyword>
<dbReference type="Gene3D" id="6.10.340.10">
    <property type="match status" value="1"/>
</dbReference>
<dbReference type="PANTHER" id="PTHR45436">
    <property type="entry name" value="SENSOR HISTIDINE KINASE YKOH"/>
    <property type="match status" value="1"/>
</dbReference>
<dbReference type="CDD" id="cd06225">
    <property type="entry name" value="HAMP"/>
    <property type="match status" value="1"/>
</dbReference>
<evidence type="ECO:0000259" key="12">
    <source>
        <dbReference type="PROSITE" id="PS50109"/>
    </source>
</evidence>
<dbReference type="SUPFAM" id="SSF47384">
    <property type="entry name" value="Homodimeric domain of signal transducing histidine kinase"/>
    <property type="match status" value="1"/>
</dbReference>
<dbReference type="PROSITE" id="PS50109">
    <property type="entry name" value="HIS_KIN"/>
    <property type="match status" value="1"/>
</dbReference>
<dbReference type="Pfam" id="PF00512">
    <property type="entry name" value="HisKA"/>
    <property type="match status" value="1"/>
</dbReference>
<dbReference type="CDD" id="cd00082">
    <property type="entry name" value="HisKA"/>
    <property type="match status" value="1"/>
</dbReference>
<evidence type="ECO:0000259" key="13">
    <source>
        <dbReference type="PROSITE" id="PS50885"/>
    </source>
</evidence>
<dbReference type="Proteomes" id="UP000185434">
    <property type="component" value="Chromosome"/>
</dbReference>
<dbReference type="PROSITE" id="PS50885">
    <property type="entry name" value="HAMP"/>
    <property type="match status" value="1"/>
</dbReference>
<comment type="catalytic activity">
    <reaction evidence="1">
        <text>ATP + protein L-histidine = ADP + protein N-phospho-L-histidine.</text>
        <dbReference type="EC" id="2.7.13.3"/>
    </reaction>
</comment>
<dbReference type="InterPro" id="IPR036097">
    <property type="entry name" value="HisK_dim/P_sf"/>
</dbReference>
<gene>
    <name evidence="14" type="ORF">CFRA_10095</name>
</gene>
<keyword evidence="15" id="KW-1185">Reference proteome</keyword>
<dbReference type="SUPFAM" id="SSF158472">
    <property type="entry name" value="HAMP domain-like"/>
    <property type="match status" value="1"/>
</dbReference>
<evidence type="ECO:0000256" key="1">
    <source>
        <dbReference type="ARBA" id="ARBA00000085"/>
    </source>
</evidence>
<evidence type="ECO:0000313" key="15">
    <source>
        <dbReference type="Proteomes" id="UP000185434"/>
    </source>
</evidence>
<evidence type="ECO:0000256" key="4">
    <source>
        <dbReference type="ARBA" id="ARBA00012438"/>
    </source>
</evidence>
<proteinExistence type="predicted"/>
<dbReference type="GO" id="GO:0005886">
    <property type="term" value="C:plasma membrane"/>
    <property type="evidence" value="ECO:0007669"/>
    <property type="project" value="UniProtKB-SubCell"/>
</dbReference>
<organism evidence="14 15">
    <name type="scientific">Corynebacterium frankenforstense DSM 45800</name>
    <dbReference type="NCBI Taxonomy" id="1437875"/>
    <lineage>
        <taxon>Bacteria</taxon>
        <taxon>Bacillati</taxon>
        <taxon>Actinomycetota</taxon>
        <taxon>Actinomycetes</taxon>
        <taxon>Mycobacteriales</taxon>
        <taxon>Corynebacteriaceae</taxon>
        <taxon>Corynebacterium</taxon>
    </lineage>
</organism>
<comment type="subcellular location">
    <subcellularLocation>
        <location evidence="3">Cell membrane</location>
    </subcellularLocation>
</comment>
<keyword evidence="9" id="KW-1133">Transmembrane helix</keyword>
<feature type="domain" description="HAMP" evidence="13">
    <location>
        <begin position="172"/>
        <end position="225"/>
    </location>
</feature>
<dbReference type="AlphaFoldDB" id="A0A1L7CUH1"/>
<dbReference type="FunFam" id="3.30.565.10:FF:000006">
    <property type="entry name" value="Sensor histidine kinase WalK"/>
    <property type="match status" value="1"/>
</dbReference>
<evidence type="ECO:0000256" key="7">
    <source>
        <dbReference type="ARBA" id="ARBA00022692"/>
    </source>
</evidence>
<dbReference type="InterPro" id="IPR005467">
    <property type="entry name" value="His_kinase_dom"/>
</dbReference>
<evidence type="ECO:0000256" key="10">
    <source>
        <dbReference type="ARBA" id="ARBA00023012"/>
    </source>
</evidence>
<dbReference type="FunFam" id="1.10.287.130:FF:000001">
    <property type="entry name" value="Two-component sensor histidine kinase"/>
    <property type="match status" value="1"/>
</dbReference>
<dbReference type="SMART" id="SM00388">
    <property type="entry name" value="HisKA"/>
    <property type="match status" value="1"/>
</dbReference>
<dbReference type="Gene3D" id="1.10.287.130">
    <property type="match status" value="1"/>
</dbReference>
<evidence type="ECO:0000256" key="8">
    <source>
        <dbReference type="ARBA" id="ARBA00022777"/>
    </source>
</evidence>
<dbReference type="InterPro" id="IPR003660">
    <property type="entry name" value="HAMP_dom"/>
</dbReference>
<protein>
    <recommendedName>
        <fullName evidence="4">histidine kinase</fullName>
        <ecNumber evidence="4">2.7.13.3</ecNumber>
    </recommendedName>
</protein>